<sequence length="697" mass="70155">MDNGWWWRGDSQGLIGAYYAITVPEIPAFFNVAIPVDVPITISITDIEINAVTIPKVSFSGLDDGIGGKVVGSIGPVSVYGAQTGDPIVISFGDQPAVALNVGNPDGTTVINITGTGGLGPISIPIVDVPAAPGFGNSTTSPSSGFFNAGAGSASGFANFGANNSGLWNVSNAIAGNSGYLNYGSLQSGVANFGNTISGLYNTGTVGLESPANVSGIASIGTDLAGVLRDGPTATAFNAGLANIGAGNVGFANIGDVNLGSANIGGYNLGSGNVGDLNVGSGNLGGTNLGSGNIGSANIGFANTGPSLTPAVHNVGLANTGNHNVGAGNTGDGNIGFGNTGNGNIGIGLSGDGQVGFGALNSGSGNIGLFNSGADNVGIANSGTGNWGIGNSGSYNTGIGNTGSTNTGWFNAGLANTGIANAGSINTGSYNTGANNTGSFNPGNANTGLFNPGSYNTGLANIGNSNTGIANSGNVDTGAFISGNYSNGFLWRGDYQGLITISYSSTIPEIPWHYDVTAPIEIPISGNVNEITQEEFHISSIPIKVQLQQTICFLGYCTTITTTVYDGSVGGWALGPYTLLTPTAIDDTITQTFDLPGSGTLGPYTFGFAYQQSPGFFNSTTDPSSGFFNSGGAAPRDFSIPHPGRCRGWQTLSRTRQAWATPGEPETRATSTTAGWYRVLRTWATPCPAFSTRAPWI</sequence>
<evidence type="ECO:0000313" key="2">
    <source>
        <dbReference type="Proteomes" id="UP000188532"/>
    </source>
</evidence>
<organism evidence="1 2">
    <name type="scientific">Mycobacterium kansasii</name>
    <dbReference type="NCBI Taxonomy" id="1768"/>
    <lineage>
        <taxon>Bacteria</taxon>
        <taxon>Bacillati</taxon>
        <taxon>Actinomycetota</taxon>
        <taxon>Actinomycetes</taxon>
        <taxon>Mycobacteriales</taxon>
        <taxon>Mycobacteriaceae</taxon>
        <taxon>Mycobacterium</taxon>
    </lineage>
</organism>
<evidence type="ECO:0000313" key="1">
    <source>
        <dbReference type="EMBL" id="OOK68015.1"/>
    </source>
</evidence>
<reference evidence="1 2" key="1">
    <citation type="submission" date="2017-02" db="EMBL/GenBank/DDBJ databases">
        <title>Complete genome sequences of Mycobacterium kansasii strains isolated from rhesus macaques.</title>
        <authorList>
            <person name="Panda A."/>
            <person name="Nagaraj S."/>
            <person name="Zhao X."/>
            <person name="Tettelin H."/>
            <person name="Detolla L.J."/>
        </authorList>
    </citation>
    <scope>NUCLEOTIDE SEQUENCE [LARGE SCALE GENOMIC DNA]</scope>
    <source>
        <strain evidence="1 2">11-3469</strain>
    </source>
</reference>
<dbReference type="AlphaFoldDB" id="A0A1V3WM60"/>
<dbReference type="Pfam" id="PF01469">
    <property type="entry name" value="Pentapeptide_2"/>
    <property type="match status" value="5"/>
</dbReference>
<protein>
    <submittedName>
        <fullName evidence="1">Pentapeptide repeats family protein</fullName>
    </submittedName>
</protein>
<name>A0A1V3WM60_MYCKA</name>
<dbReference type="PANTHER" id="PTHR46766">
    <property type="entry name" value="GLUTAMINE-RICH PROTEIN 2"/>
    <property type="match status" value="1"/>
</dbReference>
<accession>A0A1V3WM60</accession>
<gene>
    <name evidence="1" type="ORF">BZL29_6531</name>
</gene>
<dbReference type="Proteomes" id="UP000188532">
    <property type="component" value="Unassembled WGS sequence"/>
</dbReference>
<dbReference type="InterPro" id="IPR002989">
    <property type="entry name" value="Mycobac_pentapep"/>
</dbReference>
<dbReference type="PANTHER" id="PTHR46766:SF1">
    <property type="entry name" value="GLUTAMINE-RICH PROTEIN 2"/>
    <property type="match status" value="1"/>
</dbReference>
<comment type="caution">
    <text evidence="1">The sequence shown here is derived from an EMBL/GenBank/DDBJ whole genome shotgun (WGS) entry which is preliminary data.</text>
</comment>
<proteinExistence type="predicted"/>
<dbReference type="EMBL" id="MVBN01000008">
    <property type="protein sequence ID" value="OOK68015.1"/>
    <property type="molecule type" value="Genomic_DNA"/>
</dbReference>
<dbReference type="GO" id="GO:0052572">
    <property type="term" value="P:response to host immune response"/>
    <property type="evidence" value="ECO:0007669"/>
    <property type="project" value="TreeGrafter"/>
</dbReference>